<dbReference type="AlphaFoldDB" id="A0A0E9TCS3"/>
<name>A0A0E9TCS3_ANGAN</name>
<accession>A0A0E9TCS3</accession>
<organism evidence="1">
    <name type="scientific">Anguilla anguilla</name>
    <name type="common">European freshwater eel</name>
    <name type="synonym">Muraena anguilla</name>
    <dbReference type="NCBI Taxonomy" id="7936"/>
    <lineage>
        <taxon>Eukaryota</taxon>
        <taxon>Metazoa</taxon>
        <taxon>Chordata</taxon>
        <taxon>Craniata</taxon>
        <taxon>Vertebrata</taxon>
        <taxon>Euteleostomi</taxon>
        <taxon>Actinopterygii</taxon>
        <taxon>Neopterygii</taxon>
        <taxon>Teleostei</taxon>
        <taxon>Anguilliformes</taxon>
        <taxon>Anguillidae</taxon>
        <taxon>Anguilla</taxon>
    </lineage>
</organism>
<evidence type="ECO:0000313" key="1">
    <source>
        <dbReference type="EMBL" id="JAH51489.1"/>
    </source>
</evidence>
<reference evidence="1" key="1">
    <citation type="submission" date="2014-11" db="EMBL/GenBank/DDBJ databases">
        <authorList>
            <person name="Amaro Gonzalez C."/>
        </authorList>
    </citation>
    <scope>NUCLEOTIDE SEQUENCE</scope>
</reference>
<proteinExistence type="predicted"/>
<dbReference type="EMBL" id="GBXM01057088">
    <property type="protein sequence ID" value="JAH51489.1"/>
    <property type="molecule type" value="Transcribed_RNA"/>
</dbReference>
<dbReference type="PROSITE" id="PS51257">
    <property type="entry name" value="PROKAR_LIPOPROTEIN"/>
    <property type="match status" value="1"/>
</dbReference>
<protein>
    <submittedName>
        <fullName evidence="1">Uncharacterized protein</fullName>
    </submittedName>
</protein>
<reference evidence="1" key="2">
    <citation type="journal article" date="2015" name="Fish Shellfish Immunol.">
        <title>Early steps in the European eel (Anguilla anguilla)-Vibrio vulnificus interaction in the gills: Role of the RtxA13 toxin.</title>
        <authorList>
            <person name="Callol A."/>
            <person name="Pajuelo D."/>
            <person name="Ebbesson L."/>
            <person name="Teles M."/>
            <person name="MacKenzie S."/>
            <person name="Amaro C."/>
        </authorList>
    </citation>
    <scope>NUCLEOTIDE SEQUENCE</scope>
</reference>
<sequence length="35" mass="3628">MQSSKPLEASVHCLVMIGCLANAGATQYIDACTNS</sequence>